<dbReference type="EMBL" id="JTHE03000079">
    <property type="protein sequence ID" value="MCM1983847.1"/>
    <property type="molecule type" value="Genomic_DNA"/>
</dbReference>
<dbReference type="InterPro" id="IPR018711">
    <property type="entry name" value="NAGPA"/>
</dbReference>
<feature type="signal peptide" evidence="1">
    <location>
        <begin position="1"/>
        <end position="22"/>
    </location>
</feature>
<keyword evidence="4" id="KW-1185">Reference proteome</keyword>
<accession>A0ABD4T6F1</accession>
<dbReference type="PANTHER" id="PTHR40446">
    <property type="entry name" value="N-ACETYLGLUCOSAMINE-1-PHOSPHODIESTER ALPHA-N-ACETYLGLUCOSAMINIDASE"/>
    <property type="match status" value="1"/>
</dbReference>
<proteinExistence type="predicted"/>
<keyword evidence="1" id="KW-0732">Signal</keyword>
<name>A0ABD4T6F1_9CYAN</name>
<evidence type="ECO:0000313" key="3">
    <source>
        <dbReference type="EMBL" id="MCM1983847.1"/>
    </source>
</evidence>
<dbReference type="AlphaFoldDB" id="A0ABD4T6F1"/>
<dbReference type="Proteomes" id="UP000031561">
    <property type="component" value="Unassembled WGS sequence"/>
</dbReference>
<keyword evidence="3" id="KW-0378">Hydrolase</keyword>
<evidence type="ECO:0000313" key="4">
    <source>
        <dbReference type="Proteomes" id="UP000031561"/>
    </source>
</evidence>
<protein>
    <submittedName>
        <fullName evidence="3">Phosphodiester glycosidase family protein</fullName>
    </submittedName>
</protein>
<evidence type="ECO:0000256" key="1">
    <source>
        <dbReference type="SAM" id="SignalP"/>
    </source>
</evidence>
<dbReference type="PANTHER" id="PTHR40446:SF2">
    <property type="entry name" value="N-ACETYLGLUCOSAMINE-1-PHOSPHODIESTER ALPHA-N-ACETYLGLUCOSAMINIDASE"/>
    <property type="match status" value="1"/>
</dbReference>
<feature type="chain" id="PRO_5044856377" evidence="1">
    <location>
        <begin position="23"/>
        <end position="581"/>
    </location>
</feature>
<keyword evidence="3" id="KW-0326">Glycosidase</keyword>
<organism evidence="3 4">
    <name type="scientific">Lyngbya confervoides BDU141951</name>
    <dbReference type="NCBI Taxonomy" id="1574623"/>
    <lineage>
        <taxon>Bacteria</taxon>
        <taxon>Bacillati</taxon>
        <taxon>Cyanobacteriota</taxon>
        <taxon>Cyanophyceae</taxon>
        <taxon>Oscillatoriophycideae</taxon>
        <taxon>Oscillatoriales</taxon>
        <taxon>Microcoleaceae</taxon>
        <taxon>Lyngbya</taxon>
    </lineage>
</organism>
<dbReference type="GO" id="GO:0016798">
    <property type="term" value="F:hydrolase activity, acting on glycosyl bonds"/>
    <property type="evidence" value="ECO:0007669"/>
    <property type="project" value="UniProtKB-KW"/>
</dbReference>
<dbReference type="Pfam" id="PF09992">
    <property type="entry name" value="NAGPA"/>
    <property type="match status" value="1"/>
</dbReference>
<gene>
    <name evidence="3" type="ORF">QQ91_0013580</name>
</gene>
<sequence>MSILRSCLTAGFLTLSVLPAWANTSSGNQIILNGKTYPGYWFQSSAAGSTTLAISDGDLEEDFGLYLLDNSTPQQQPVQWYSSQAETLSANFPKNGAVRYLDISQFSQRLGWQVQPRGNALVINSGSAQVRTLKTGIQPWGRRIVLELDRPSPWRLTELTNSRSGKTDRNLTLTVDASLGSAATQGVNTNPGGGLLSLGMAKSGGQTTLKASFAGGMRPEVWTLSNPPRLVVDIRPDPMRSRNIAWAPGLRWRESVISLGSQRFPVSWLEVNLNQGGLKLQPIWGNDPNQLVGTHPLLSTAARAQSAAAINAGFFDQKRQTPLGAIRRNGTWISSPILNRGVIAWNDAGQVQVGRLSLRETLATSTGQSLTVVSQDSGYPQAGIARYTPLWGRTYRPILGTEQIVTVVDNRVVSQVASSSAAEFPIPRNGSLLVARSLDVKSTLAAGTTYQSQWSANPSSLGAFPNIMGAGPLLVANSQVVLNVEAESFQRAFEAAAAPRSAIAQRADGTVLLVTSHNRVGGAGPTLTEWARVLQAMGGVNALNLDGGSSTTLYLGGRLVDRHPVTAARVQNALGVFLDSN</sequence>
<evidence type="ECO:0000259" key="2">
    <source>
        <dbReference type="Pfam" id="PF09992"/>
    </source>
</evidence>
<dbReference type="RefSeq" id="WP_166275456.1">
    <property type="nucleotide sequence ID" value="NZ_JTHE03000079.1"/>
</dbReference>
<feature type="domain" description="Phosphodiester glycosidase" evidence="2">
    <location>
        <begin position="404"/>
        <end position="577"/>
    </location>
</feature>
<comment type="caution">
    <text evidence="3">The sequence shown here is derived from an EMBL/GenBank/DDBJ whole genome shotgun (WGS) entry which is preliminary data.</text>
</comment>
<reference evidence="3 4" key="1">
    <citation type="journal article" date="2015" name="Genome Announc.">
        <title>Draft Genome Sequence of Filamentous Marine Cyanobacterium Lyngbya confervoides Strain BDU141951.</title>
        <authorList>
            <person name="Chandrababunaidu M.M."/>
            <person name="Sen D."/>
            <person name="Tripathy S."/>
        </authorList>
    </citation>
    <scope>NUCLEOTIDE SEQUENCE [LARGE SCALE GENOMIC DNA]</scope>
    <source>
        <strain evidence="3 4">BDU141951</strain>
    </source>
</reference>